<dbReference type="WBParaSite" id="maker-unitig_27734-snap-gene-0.1-mRNA-1">
    <property type="protein sequence ID" value="maker-unitig_27734-snap-gene-0.1-mRNA-1"/>
    <property type="gene ID" value="maker-unitig_27734-snap-gene-0.1"/>
</dbReference>
<protein>
    <submittedName>
        <fullName evidence="3">Disintegrin domain-containing protein</fullName>
    </submittedName>
</protein>
<feature type="region of interest" description="Disordered" evidence="1">
    <location>
        <begin position="307"/>
        <end position="352"/>
    </location>
</feature>
<accession>A0A1I8FB99</accession>
<reference evidence="3" key="1">
    <citation type="submission" date="2016-11" db="UniProtKB">
        <authorList>
            <consortium name="WormBaseParasite"/>
        </authorList>
    </citation>
    <scope>IDENTIFICATION</scope>
</reference>
<keyword evidence="2" id="KW-1185">Reference proteome</keyword>
<sequence length="431" mass="45352">TGSETTKCHAPPTCSTLTFCGGGYFLSRRFEARWRHTATSSPAVNWRVYGQHRAAERMLLRPLRKSQAMAQMAGGEQERRCAKLGGLQELSYRCNREIYCDCTISECHRASSASVSSCGDYASAAFARSADGLCAVDNSDLDGKAVENCCVHPCVIFGVRLPGESRTPPICGGTPPGQPAAAGRAAAPAPAALVGARREALSSAAAPAKTGAHFRAPLLFSDGLTARPVAMDLLLAARHLYPLLLPIRVADCTNPEDAGGCGRGSAESRRLRLAALVGHPGPRCARSAACHCSLNCLGLDADKVRADGRHGPAQSGPGREEQRPGLQIRARGSDWPPAWPPRRLKAPAPSTRATSSETYAAVDRHSLHACSKIISNSLATSSKLGGVSPADELARDPAGRYGQKVSDFSWTLAGGAVCASVKLQPLLRQPG</sequence>
<evidence type="ECO:0000313" key="2">
    <source>
        <dbReference type="Proteomes" id="UP000095280"/>
    </source>
</evidence>
<dbReference type="AlphaFoldDB" id="A0A1I8FB99"/>
<name>A0A1I8FB99_9PLAT</name>
<dbReference type="Proteomes" id="UP000095280">
    <property type="component" value="Unplaced"/>
</dbReference>
<evidence type="ECO:0000256" key="1">
    <source>
        <dbReference type="SAM" id="MobiDB-lite"/>
    </source>
</evidence>
<organism evidence="2 3">
    <name type="scientific">Macrostomum lignano</name>
    <dbReference type="NCBI Taxonomy" id="282301"/>
    <lineage>
        <taxon>Eukaryota</taxon>
        <taxon>Metazoa</taxon>
        <taxon>Spiralia</taxon>
        <taxon>Lophotrochozoa</taxon>
        <taxon>Platyhelminthes</taxon>
        <taxon>Rhabditophora</taxon>
        <taxon>Macrostomorpha</taxon>
        <taxon>Macrostomida</taxon>
        <taxon>Macrostomidae</taxon>
        <taxon>Macrostomum</taxon>
    </lineage>
</organism>
<evidence type="ECO:0000313" key="3">
    <source>
        <dbReference type="WBParaSite" id="maker-unitig_27734-snap-gene-0.1-mRNA-1"/>
    </source>
</evidence>
<proteinExistence type="predicted"/>